<dbReference type="Pfam" id="PF04226">
    <property type="entry name" value="Transgly_assoc"/>
    <property type="match status" value="1"/>
</dbReference>
<evidence type="ECO:0000256" key="5">
    <source>
        <dbReference type="ARBA" id="ARBA00022989"/>
    </source>
</evidence>
<keyword evidence="4 7" id="KW-0812">Transmembrane</keyword>
<dbReference type="EMBL" id="JBHSLD010000009">
    <property type="protein sequence ID" value="MFC5381292.1"/>
    <property type="molecule type" value="Genomic_DNA"/>
</dbReference>
<comment type="subcellular location">
    <subcellularLocation>
        <location evidence="1">Cell membrane</location>
        <topology evidence="1">Multi-pass membrane protein</topology>
    </subcellularLocation>
</comment>
<evidence type="ECO:0000256" key="4">
    <source>
        <dbReference type="ARBA" id="ARBA00022692"/>
    </source>
</evidence>
<keyword evidence="5 7" id="KW-1133">Transmembrane helix</keyword>
<evidence type="ECO:0000256" key="2">
    <source>
        <dbReference type="ARBA" id="ARBA00011006"/>
    </source>
</evidence>
<comment type="similarity">
    <text evidence="2">Belongs to the UPF0410 family.</text>
</comment>
<evidence type="ECO:0000313" key="9">
    <source>
        <dbReference type="Proteomes" id="UP001596122"/>
    </source>
</evidence>
<sequence>MSIIGWIILGLIAGLIAKAIMPGKDPGGIIVTTIIGIVGALLGGFLGSAIFGVNPNDGFWQLSTWLSAIIGSLILLFLYRLIVGRRTSRA</sequence>
<keyword evidence="9" id="KW-1185">Reference proteome</keyword>
<evidence type="ECO:0000256" key="6">
    <source>
        <dbReference type="ARBA" id="ARBA00023136"/>
    </source>
</evidence>
<gene>
    <name evidence="8" type="ORF">ACFPJ6_10860</name>
</gene>
<comment type="caution">
    <text evidence="8">The sequence shown here is derived from an EMBL/GenBank/DDBJ whole genome shotgun (WGS) entry which is preliminary data.</text>
</comment>
<dbReference type="PANTHER" id="PTHR33884:SF3">
    <property type="entry name" value="UPF0410 PROTEIN YMGE"/>
    <property type="match status" value="1"/>
</dbReference>
<keyword evidence="6 7" id="KW-0472">Membrane</keyword>
<proteinExistence type="inferred from homology"/>
<evidence type="ECO:0000313" key="8">
    <source>
        <dbReference type="EMBL" id="MFC5381292.1"/>
    </source>
</evidence>
<keyword evidence="3" id="KW-1003">Cell membrane</keyword>
<dbReference type="PANTHER" id="PTHR33884">
    <property type="entry name" value="UPF0410 PROTEIN YMGE"/>
    <property type="match status" value="1"/>
</dbReference>
<name>A0ABW0GPB1_9MICO</name>
<accession>A0ABW0GPB1</accession>
<evidence type="ECO:0000256" key="1">
    <source>
        <dbReference type="ARBA" id="ARBA00004651"/>
    </source>
</evidence>
<evidence type="ECO:0000256" key="7">
    <source>
        <dbReference type="SAM" id="Phobius"/>
    </source>
</evidence>
<dbReference type="InterPro" id="IPR007341">
    <property type="entry name" value="Transgly_assoc"/>
</dbReference>
<feature type="transmembrane region" description="Helical" evidence="7">
    <location>
        <begin position="28"/>
        <end position="53"/>
    </location>
</feature>
<feature type="transmembrane region" description="Helical" evidence="7">
    <location>
        <begin position="6"/>
        <end position="21"/>
    </location>
</feature>
<organism evidence="8 9">
    <name type="scientific">Aquipuribacter nitratireducens</name>
    <dbReference type="NCBI Taxonomy" id="650104"/>
    <lineage>
        <taxon>Bacteria</taxon>
        <taxon>Bacillati</taxon>
        <taxon>Actinomycetota</taxon>
        <taxon>Actinomycetes</taxon>
        <taxon>Micrococcales</taxon>
        <taxon>Intrasporangiaceae</taxon>
        <taxon>Aquipuribacter</taxon>
    </lineage>
</organism>
<dbReference type="Proteomes" id="UP001596122">
    <property type="component" value="Unassembled WGS sequence"/>
</dbReference>
<reference evidence="9" key="1">
    <citation type="journal article" date="2019" name="Int. J. Syst. Evol. Microbiol.">
        <title>The Global Catalogue of Microorganisms (GCM) 10K type strain sequencing project: providing services to taxonomists for standard genome sequencing and annotation.</title>
        <authorList>
            <consortium name="The Broad Institute Genomics Platform"/>
            <consortium name="The Broad Institute Genome Sequencing Center for Infectious Disease"/>
            <person name="Wu L."/>
            <person name="Ma J."/>
        </authorList>
    </citation>
    <scope>NUCLEOTIDE SEQUENCE [LARGE SCALE GENOMIC DNA]</scope>
    <source>
        <strain evidence="9">CCUG 43114</strain>
    </source>
</reference>
<feature type="transmembrane region" description="Helical" evidence="7">
    <location>
        <begin position="59"/>
        <end position="79"/>
    </location>
</feature>
<protein>
    <submittedName>
        <fullName evidence="8">GlsB/YeaQ/YmgE family stress response membrane protein</fullName>
    </submittedName>
</protein>
<dbReference type="RefSeq" id="WP_340269185.1">
    <property type="nucleotide sequence ID" value="NZ_JBBEOG010000004.1"/>
</dbReference>
<evidence type="ECO:0000256" key="3">
    <source>
        <dbReference type="ARBA" id="ARBA00022475"/>
    </source>
</evidence>